<comment type="caution">
    <text evidence="2">The sequence shown here is derived from an EMBL/GenBank/DDBJ whole genome shotgun (WGS) entry which is preliminary data.</text>
</comment>
<reference evidence="2 3" key="1">
    <citation type="submission" date="2019-07" db="EMBL/GenBank/DDBJ databases">
        <title>Draft genome assembly of a fouling barnacle, Amphibalanus amphitrite (Darwin, 1854): The first reference genome for Thecostraca.</title>
        <authorList>
            <person name="Kim W."/>
        </authorList>
    </citation>
    <scope>NUCLEOTIDE SEQUENCE [LARGE SCALE GENOMIC DNA]</scope>
    <source>
        <strain evidence="2">SNU_AA5</strain>
        <tissue evidence="2">Soma without cirri and trophi</tissue>
    </source>
</reference>
<evidence type="ECO:0000313" key="2">
    <source>
        <dbReference type="EMBL" id="KAF0310209.1"/>
    </source>
</evidence>
<accession>A0A6A4WY13</accession>
<evidence type="ECO:0000259" key="1">
    <source>
        <dbReference type="Pfam" id="PF23055"/>
    </source>
</evidence>
<dbReference type="EMBL" id="VIIS01000335">
    <property type="protein sequence ID" value="KAF0310209.1"/>
    <property type="molecule type" value="Genomic_DNA"/>
</dbReference>
<name>A0A6A4WY13_AMPAM</name>
<dbReference type="PANTHER" id="PTHR33327:SF3">
    <property type="entry name" value="RNA-DIRECTED DNA POLYMERASE"/>
    <property type="match status" value="1"/>
</dbReference>
<evidence type="ECO:0000313" key="3">
    <source>
        <dbReference type="Proteomes" id="UP000440578"/>
    </source>
</evidence>
<dbReference type="Pfam" id="PF23055">
    <property type="entry name" value="DUF7041"/>
    <property type="match status" value="1"/>
</dbReference>
<protein>
    <recommendedName>
        <fullName evidence="1">DUF7041 domain-containing protein</fullName>
    </recommendedName>
</protein>
<dbReference type="PANTHER" id="PTHR33327">
    <property type="entry name" value="ENDONUCLEASE"/>
    <property type="match status" value="1"/>
</dbReference>
<organism evidence="2 3">
    <name type="scientific">Amphibalanus amphitrite</name>
    <name type="common">Striped barnacle</name>
    <name type="synonym">Balanus amphitrite</name>
    <dbReference type="NCBI Taxonomy" id="1232801"/>
    <lineage>
        <taxon>Eukaryota</taxon>
        <taxon>Metazoa</taxon>
        <taxon>Ecdysozoa</taxon>
        <taxon>Arthropoda</taxon>
        <taxon>Crustacea</taxon>
        <taxon>Multicrustacea</taxon>
        <taxon>Cirripedia</taxon>
        <taxon>Thoracica</taxon>
        <taxon>Thoracicalcarea</taxon>
        <taxon>Balanomorpha</taxon>
        <taxon>Balanoidea</taxon>
        <taxon>Balanidae</taxon>
        <taxon>Amphibalaninae</taxon>
        <taxon>Amphibalanus</taxon>
    </lineage>
</organism>
<dbReference type="AlphaFoldDB" id="A0A6A4WY13"/>
<proteinExistence type="predicted"/>
<feature type="domain" description="DUF7041" evidence="1">
    <location>
        <begin position="18"/>
        <end position="98"/>
    </location>
</feature>
<gene>
    <name evidence="2" type="ORF">FJT64_018757</name>
</gene>
<dbReference type="OrthoDB" id="6377149at2759"/>
<sequence>MTPALASAASRPVASLRLPPFSTEETELWLSQVECALGVAGITDDLTRYQVLVVNLPTEVAVQVRDVISSPAPSYATLTAALRERLAQSRASRLEALLRHQQLGDHRPSELLRRMQGELAMAGVLPADNGLLRTLYKQRLPQSARAALSLLPEDIPLPELAAAADRFMEANTPALSVSAVHQAPQPPNQSALDQLTASVAALTAAIGQMQTDLTSLRQGNYGQQDQQRRYRAHISHSFSRTLKGKGIEGAANMSYMWLFAKMQQVSPIPGLGECFGNFSRTLKGKGIEGAANMSYMWLFAKMQQVSSIPGLGECFGKLCILAMSTECIIHLDLSHLNLAVAGSDDDADG</sequence>
<dbReference type="InterPro" id="IPR055469">
    <property type="entry name" value="DUF7041"/>
</dbReference>
<keyword evidence="3" id="KW-1185">Reference proteome</keyword>
<dbReference type="Proteomes" id="UP000440578">
    <property type="component" value="Unassembled WGS sequence"/>
</dbReference>